<dbReference type="GO" id="GO:0005524">
    <property type="term" value="F:ATP binding"/>
    <property type="evidence" value="ECO:0007669"/>
    <property type="project" value="UniProtKB-UniRule"/>
</dbReference>
<evidence type="ECO:0000313" key="7">
    <source>
        <dbReference type="Proteomes" id="UP000228568"/>
    </source>
</evidence>
<dbReference type="Pfam" id="PF07478">
    <property type="entry name" value="Dala_Dala_lig_C"/>
    <property type="match status" value="1"/>
</dbReference>
<dbReference type="GO" id="GO:0046872">
    <property type="term" value="F:metal ion binding"/>
    <property type="evidence" value="ECO:0007669"/>
    <property type="project" value="InterPro"/>
</dbReference>
<dbReference type="Proteomes" id="UP000228568">
    <property type="component" value="Unassembled WGS sequence"/>
</dbReference>
<sequence>MNIESAGNLKGKTILLVNTGLHKKRFIVQRLKKLGMIVVVLHKEKNWAVPHVDHWIIADTFNHAESLKAVGAFIKSNPDIHIDGVVTFWEDDVLLTSKIVDKFNFIGISYNIARQTRNKYLFREFCAKNGIRTPRHHFLKEETDIDFVCKNLQFPLVVKPAYGASSAYVVKVANREDLLNTYKFLKHNVSVELESSLSDGLDIFVEEYIDGDEVDIDILIQNGKIKFCIVSDNFNKDKGLFFVDSGQSTPSTLPPENTQALMDIAEETLEKLGIQNGCIHYEAKATKNGPCPLEVNLRVGGDYTYSYIKSAWGIDLIEYAVKIAIGQFFKIRDVEPIQYIIGWDLHPESSGLLVELSVDESLKKEKYFQEINLYKEVGDPVLLPPEGQEHIGWLTVSGDNFLDAQDNLRNALKKINFKVVKFDHDSSVGKTLRKDRFSAAVLNKNLLLRVAKLEKVKRMLRGDQKGLHIGIAGNMSDDSSGNDSIGKVVVKTLRDRGYRVTFFDFNNLTKAFNDLRRSDVDLVFNMCKKIGNSPDLEPAVAAILESMQIPYTGSDSFVLSLCRDKIKAKKLLTYHNIPTPKWDYAYEIDDEIRDDLRFPLIVKSGTSDDSTGITNDSVVTNREQMETQLRRIIVDYGKPVIVEEYIEGDEYEVSILGCDDDDLRVLPLSRSVFKALPKDYWHIYTYLAKKGIDTVYKNIKTQSPPKNIGKKLESLITEIALDTYSILDCRDYGRVEIRVDENDNPYVLELDPNPSFDLPHVHLPQVATLVGMDFGDLLEEIISLAIQRYKQNN</sequence>
<keyword evidence="2 4" id="KW-0547">Nucleotide-binding</keyword>
<dbReference type="Gene3D" id="3.30.470.20">
    <property type="entry name" value="ATP-grasp fold, B domain"/>
    <property type="match status" value="2"/>
</dbReference>
<dbReference type="InterPro" id="IPR052032">
    <property type="entry name" value="ATP-dep_AA_Ligase"/>
</dbReference>
<dbReference type="Gene3D" id="3.30.1490.20">
    <property type="entry name" value="ATP-grasp fold, A domain"/>
    <property type="match status" value="1"/>
</dbReference>
<dbReference type="GO" id="GO:0008716">
    <property type="term" value="F:D-alanine-D-alanine ligase activity"/>
    <property type="evidence" value="ECO:0007669"/>
    <property type="project" value="InterPro"/>
</dbReference>
<evidence type="ECO:0000259" key="5">
    <source>
        <dbReference type="PROSITE" id="PS50975"/>
    </source>
</evidence>
<dbReference type="InterPro" id="IPR040570">
    <property type="entry name" value="LAL_C2"/>
</dbReference>
<dbReference type="InterPro" id="IPR013815">
    <property type="entry name" value="ATP_grasp_subdomain_1"/>
</dbReference>
<accession>A0A2M7V9L7</accession>
<keyword evidence="3 4" id="KW-0067">ATP-binding</keyword>
<feature type="domain" description="ATP-grasp" evidence="5">
    <location>
        <begin position="123"/>
        <end position="325"/>
    </location>
</feature>
<evidence type="ECO:0000256" key="3">
    <source>
        <dbReference type="ARBA" id="ARBA00022840"/>
    </source>
</evidence>
<evidence type="ECO:0000256" key="1">
    <source>
        <dbReference type="ARBA" id="ARBA00022598"/>
    </source>
</evidence>
<protein>
    <recommendedName>
        <fullName evidence="5">ATP-grasp domain-containing protein</fullName>
    </recommendedName>
</protein>
<proteinExistence type="predicted"/>
<reference evidence="7" key="1">
    <citation type="submission" date="2017-09" db="EMBL/GenBank/DDBJ databases">
        <title>Depth-based differentiation of microbial function through sediment-hosted aquifers and enrichment of novel symbionts in the deep terrestrial subsurface.</title>
        <authorList>
            <person name="Probst A.J."/>
            <person name="Ladd B."/>
            <person name="Jarett J.K."/>
            <person name="Geller-Mcgrath D.E."/>
            <person name="Sieber C.M.K."/>
            <person name="Emerson J.B."/>
            <person name="Anantharaman K."/>
            <person name="Thomas B.C."/>
            <person name="Malmstrom R."/>
            <person name="Stieglmeier M."/>
            <person name="Klingl A."/>
            <person name="Woyke T."/>
            <person name="Ryan C.M."/>
            <person name="Banfield J.F."/>
        </authorList>
    </citation>
    <scope>NUCLEOTIDE SEQUENCE [LARGE SCALE GENOMIC DNA]</scope>
</reference>
<dbReference type="Gene3D" id="3.40.50.20">
    <property type="match status" value="2"/>
</dbReference>
<dbReference type="PROSITE" id="PS50975">
    <property type="entry name" value="ATP_GRASP"/>
    <property type="match status" value="2"/>
</dbReference>
<dbReference type="InterPro" id="IPR011761">
    <property type="entry name" value="ATP-grasp"/>
</dbReference>
<evidence type="ECO:0000256" key="2">
    <source>
        <dbReference type="ARBA" id="ARBA00022741"/>
    </source>
</evidence>
<evidence type="ECO:0000313" key="6">
    <source>
        <dbReference type="EMBL" id="PIZ95567.1"/>
    </source>
</evidence>
<dbReference type="SUPFAM" id="SSF56059">
    <property type="entry name" value="Glutathione synthetase ATP-binding domain-like"/>
    <property type="match status" value="2"/>
</dbReference>
<dbReference type="PANTHER" id="PTHR43585:SF2">
    <property type="entry name" value="ATP-GRASP ENZYME FSQD"/>
    <property type="match status" value="1"/>
</dbReference>
<dbReference type="EMBL" id="PFPK01000009">
    <property type="protein sequence ID" value="PIZ95567.1"/>
    <property type="molecule type" value="Genomic_DNA"/>
</dbReference>
<dbReference type="Pfam" id="PF13535">
    <property type="entry name" value="ATP-grasp_4"/>
    <property type="match status" value="1"/>
</dbReference>
<comment type="caution">
    <text evidence="6">The sequence shown here is derived from an EMBL/GenBank/DDBJ whole genome shotgun (WGS) entry which is preliminary data.</text>
</comment>
<organism evidence="6 7">
    <name type="scientific">Candidatus Magasanikbacteria bacterium CG_4_10_14_0_2_um_filter_37_12</name>
    <dbReference type="NCBI Taxonomy" id="1974637"/>
    <lineage>
        <taxon>Bacteria</taxon>
        <taxon>Candidatus Magasanikiibacteriota</taxon>
    </lineage>
</organism>
<dbReference type="InterPro" id="IPR011095">
    <property type="entry name" value="Dala_Dala_lig_C"/>
</dbReference>
<dbReference type="AlphaFoldDB" id="A0A2M7V9L7"/>
<name>A0A2M7V9L7_9BACT</name>
<gene>
    <name evidence="6" type="ORF">COX81_00680</name>
</gene>
<dbReference type="Pfam" id="PF18603">
    <property type="entry name" value="LAL_C2"/>
    <property type="match status" value="1"/>
</dbReference>
<dbReference type="PANTHER" id="PTHR43585">
    <property type="entry name" value="FUMIPYRROLE BIOSYNTHESIS PROTEIN C"/>
    <property type="match status" value="1"/>
</dbReference>
<keyword evidence="1" id="KW-0436">Ligase</keyword>
<feature type="domain" description="ATP-grasp" evidence="5">
    <location>
        <begin position="569"/>
        <end position="783"/>
    </location>
</feature>
<evidence type="ECO:0000256" key="4">
    <source>
        <dbReference type="PROSITE-ProRule" id="PRU00409"/>
    </source>
</evidence>